<feature type="transmembrane region" description="Helical" evidence="1">
    <location>
        <begin position="12"/>
        <end position="33"/>
    </location>
</feature>
<feature type="domain" description="Phosphoethanolamine transferase N-terminal" evidence="2">
    <location>
        <begin position="60"/>
        <end position="107"/>
    </location>
</feature>
<evidence type="ECO:0000256" key="1">
    <source>
        <dbReference type="SAM" id="Phobius"/>
    </source>
</evidence>
<keyword evidence="3" id="KW-0808">Transferase</keyword>
<dbReference type="Proteomes" id="UP000249645">
    <property type="component" value="Unassembled WGS sequence"/>
</dbReference>
<dbReference type="InterPro" id="IPR012549">
    <property type="entry name" value="EptA-like_N"/>
</dbReference>
<dbReference type="GO" id="GO:0016020">
    <property type="term" value="C:membrane"/>
    <property type="evidence" value="ECO:0007669"/>
    <property type="project" value="InterPro"/>
</dbReference>
<evidence type="ECO:0000313" key="3">
    <source>
        <dbReference type="EMBL" id="PZP41888.1"/>
    </source>
</evidence>
<proteinExistence type="predicted"/>
<feature type="non-terminal residue" evidence="3">
    <location>
        <position position="107"/>
    </location>
</feature>
<name>A0A2W5EFP7_9SPHI</name>
<feature type="transmembrane region" description="Helical" evidence="1">
    <location>
        <begin position="76"/>
        <end position="98"/>
    </location>
</feature>
<feature type="transmembrane region" description="Helical" evidence="1">
    <location>
        <begin position="45"/>
        <end position="69"/>
    </location>
</feature>
<organism evidence="3 4">
    <name type="scientific">Pseudopedobacter saltans</name>
    <dbReference type="NCBI Taxonomy" id="151895"/>
    <lineage>
        <taxon>Bacteria</taxon>
        <taxon>Pseudomonadati</taxon>
        <taxon>Bacteroidota</taxon>
        <taxon>Sphingobacteriia</taxon>
        <taxon>Sphingobacteriales</taxon>
        <taxon>Sphingobacteriaceae</taxon>
        <taxon>Pseudopedobacter</taxon>
    </lineage>
</organism>
<dbReference type="AlphaFoldDB" id="A0A2W5EFP7"/>
<dbReference type="EMBL" id="QFOI01000478">
    <property type="protein sequence ID" value="PZP41888.1"/>
    <property type="molecule type" value="Genomic_DNA"/>
</dbReference>
<protein>
    <submittedName>
        <fullName evidence="3">Phosphoethanolamine transferase</fullName>
    </submittedName>
</protein>
<evidence type="ECO:0000259" key="2">
    <source>
        <dbReference type="Pfam" id="PF08019"/>
    </source>
</evidence>
<reference evidence="3 4" key="1">
    <citation type="submission" date="2017-11" db="EMBL/GenBank/DDBJ databases">
        <title>Infants hospitalized years apart are colonized by the same room-sourced microbial strains.</title>
        <authorList>
            <person name="Brooks B."/>
            <person name="Olm M.R."/>
            <person name="Firek B.A."/>
            <person name="Baker R."/>
            <person name="Thomas B.C."/>
            <person name="Morowitz M.J."/>
            <person name="Banfield J.F."/>
        </authorList>
    </citation>
    <scope>NUCLEOTIDE SEQUENCE [LARGE SCALE GENOMIC DNA]</scope>
    <source>
        <strain evidence="3">S2_009_000_R2_76</strain>
    </source>
</reference>
<dbReference type="Pfam" id="PF08019">
    <property type="entry name" value="EptA_B_N"/>
    <property type="match status" value="1"/>
</dbReference>
<comment type="caution">
    <text evidence="3">The sequence shown here is derived from an EMBL/GenBank/DDBJ whole genome shotgun (WGS) entry which is preliminary data.</text>
</comment>
<keyword evidence="1" id="KW-0472">Membrane</keyword>
<sequence>MFKIKNSYSLTRFAILLSILNFVLYHFPFFRFVANNVTPGSFNGIIIILSLVALVLVANFFAFYLFLFLSKIVGKSLLVLFFVLNSICVYFANTYHAIIDESMIGNV</sequence>
<keyword evidence="1" id="KW-0812">Transmembrane</keyword>
<accession>A0A2W5EFP7</accession>
<gene>
    <name evidence="3" type="ORF">DI598_17680</name>
</gene>
<dbReference type="GO" id="GO:0016740">
    <property type="term" value="F:transferase activity"/>
    <property type="evidence" value="ECO:0007669"/>
    <property type="project" value="UniProtKB-KW"/>
</dbReference>
<evidence type="ECO:0000313" key="4">
    <source>
        <dbReference type="Proteomes" id="UP000249645"/>
    </source>
</evidence>
<keyword evidence="1" id="KW-1133">Transmembrane helix</keyword>